<evidence type="ECO:0000313" key="3">
    <source>
        <dbReference type="Proteomes" id="UP001314169"/>
    </source>
</evidence>
<feature type="compositionally biased region" description="Low complexity" evidence="1">
    <location>
        <begin position="38"/>
        <end position="49"/>
    </location>
</feature>
<sequence>MAAARHSTLDFKLGAKGEDTRPPPARRPRRPGSRGRTMRPAGPCALAAGAGVGWPRSDRAPISPRSRPVPSAGLDGGRAGRLLPAKPPSRPG</sequence>
<proteinExistence type="predicted"/>
<evidence type="ECO:0000256" key="1">
    <source>
        <dbReference type="SAM" id="MobiDB-lite"/>
    </source>
</evidence>
<protein>
    <submittedName>
        <fullName evidence="2">Uncharacterized protein</fullName>
    </submittedName>
</protein>
<organism evidence="2 3">
    <name type="scientific">Pipistrellus nathusii</name>
    <name type="common">Nathusius' pipistrelle</name>
    <dbReference type="NCBI Taxonomy" id="59473"/>
    <lineage>
        <taxon>Eukaryota</taxon>
        <taxon>Metazoa</taxon>
        <taxon>Chordata</taxon>
        <taxon>Craniata</taxon>
        <taxon>Vertebrata</taxon>
        <taxon>Euteleostomi</taxon>
        <taxon>Mammalia</taxon>
        <taxon>Eutheria</taxon>
        <taxon>Laurasiatheria</taxon>
        <taxon>Chiroptera</taxon>
        <taxon>Yangochiroptera</taxon>
        <taxon>Vespertilionidae</taxon>
        <taxon>Pipistrellus</taxon>
    </lineage>
</organism>
<feature type="compositionally biased region" description="Basic and acidic residues" evidence="1">
    <location>
        <begin position="7"/>
        <end position="21"/>
    </location>
</feature>
<feature type="compositionally biased region" description="Basic residues" evidence="1">
    <location>
        <begin position="24"/>
        <end position="37"/>
    </location>
</feature>
<evidence type="ECO:0000313" key="2">
    <source>
        <dbReference type="EMBL" id="CAK6450605.1"/>
    </source>
</evidence>
<name>A0ABP0AJJ0_PIPNA</name>
<keyword evidence="3" id="KW-1185">Reference proteome</keyword>
<accession>A0ABP0AJJ0</accession>
<dbReference type="Proteomes" id="UP001314169">
    <property type="component" value="Chromosome X"/>
</dbReference>
<dbReference type="EMBL" id="OY882879">
    <property type="protein sequence ID" value="CAK6450605.1"/>
    <property type="molecule type" value="Genomic_DNA"/>
</dbReference>
<reference evidence="2" key="1">
    <citation type="submission" date="2023-12" db="EMBL/GenBank/DDBJ databases">
        <authorList>
            <person name="Brown T."/>
        </authorList>
    </citation>
    <scope>NUCLEOTIDE SEQUENCE</scope>
</reference>
<gene>
    <name evidence="2" type="ORF">MPIPNATIZW_LOCUS18911</name>
</gene>
<feature type="region of interest" description="Disordered" evidence="1">
    <location>
        <begin position="1"/>
        <end position="92"/>
    </location>
</feature>